<evidence type="ECO:0000313" key="1">
    <source>
        <dbReference type="EMBL" id="GLC89809.1"/>
    </source>
</evidence>
<comment type="caution">
    <text evidence="1">The sequence shown here is derived from an EMBL/GenBank/DDBJ whole genome shotgun (WGS) entry which is preliminary data.</text>
</comment>
<dbReference type="EMBL" id="BRZA01000004">
    <property type="protein sequence ID" value="GLC89809.1"/>
    <property type="molecule type" value="Genomic_DNA"/>
</dbReference>
<name>A0ABQ5NP89_9BACI</name>
<organism evidence="1 2">
    <name type="scientific">Lysinibacillus piscis</name>
    <dbReference type="NCBI Taxonomy" id="2518931"/>
    <lineage>
        <taxon>Bacteria</taxon>
        <taxon>Bacillati</taxon>
        <taxon>Bacillota</taxon>
        <taxon>Bacilli</taxon>
        <taxon>Bacillales</taxon>
        <taxon>Bacillaceae</taxon>
        <taxon>Lysinibacillus</taxon>
    </lineage>
</organism>
<accession>A0ABQ5NP89</accession>
<dbReference type="Proteomes" id="UP001065593">
    <property type="component" value="Unassembled WGS sequence"/>
</dbReference>
<keyword evidence="2" id="KW-1185">Reference proteome</keyword>
<gene>
    <name evidence="1" type="ORF">LYSBPC_29360</name>
</gene>
<evidence type="ECO:0000313" key="2">
    <source>
        <dbReference type="Proteomes" id="UP001065593"/>
    </source>
</evidence>
<dbReference type="RefSeq" id="WP_264989683.1">
    <property type="nucleotide sequence ID" value="NZ_BRZA01000004.1"/>
</dbReference>
<sequence>MIQVRESNMLFEFEEEQIFPIENSQLHTAIGEGIKSVEFVVSLKEQEFAFIEAKSSSPQPTKDNQEKFDTFIKDVSDKFVHAFNMFLTAILRRYHDEAIPTNFLEMNKEKAVFKFILIIKGHRMEWLPPLQDAFSKHLLYHRKIWGSHVIVINEELARDYRLVKEWM</sequence>
<reference evidence="1" key="1">
    <citation type="submission" date="2022-08" db="EMBL/GenBank/DDBJ databases">
        <title>Draft genome sequence of Lysinibacillus sp. strain KH24.</title>
        <authorList>
            <person name="Kanbe H."/>
            <person name="Itoh H."/>
        </authorList>
    </citation>
    <scope>NUCLEOTIDE SEQUENCE</scope>
    <source>
        <strain evidence="1">KH24</strain>
    </source>
</reference>
<protein>
    <submittedName>
        <fullName evidence="1">Uncharacterized protein</fullName>
    </submittedName>
</protein>
<proteinExistence type="predicted"/>